<evidence type="ECO:0000256" key="2">
    <source>
        <dbReference type="ARBA" id="ARBA00022500"/>
    </source>
</evidence>
<keyword evidence="13" id="KW-1185">Reference proteome</keyword>
<dbReference type="InterPro" id="IPR004108">
    <property type="entry name" value="Fe_hydrogenase_lsu_C"/>
</dbReference>
<keyword evidence="4" id="KW-0408">Iron</keyword>
<dbReference type="GO" id="GO:0005886">
    <property type="term" value="C:plasma membrane"/>
    <property type="evidence" value="ECO:0007669"/>
    <property type="project" value="TreeGrafter"/>
</dbReference>
<reference evidence="12 13" key="1">
    <citation type="submission" date="2016-10" db="EMBL/GenBank/DDBJ databases">
        <authorList>
            <person name="de Groot N.N."/>
        </authorList>
    </citation>
    <scope>NUCLEOTIDE SEQUENCE [LARGE SCALE GENOMIC DNA]</scope>
    <source>
        <strain evidence="12 13">DSM 14045</strain>
    </source>
</reference>
<dbReference type="EMBL" id="FNPG01000015">
    <property type="protein sequence ID" value="SDY36591.1"/>
    <property type="molecule type" value="Genomic_DNA"/>
</dbReference>
<evidence type="ECO:0000256" key="7">
    <source>
        <dbReference type="PROSITE-ProRule" id="PRU00284"/>
    </source>
</evidence>
<dbReference type="Gene3D" id="3.30.70.20">
    <property type="match status" value="1"/>
</dbReference>
<dbReference type="PROSITE" id="PS51379">
    <property type="entry name" value="4FE4S_FER_2"/>
    <property type="match status" value="2"/>
</dbReference>
<evidence type="ECO:0000313" key="12">
    <source>
        <dbReference type="EMBL" id="SDY36591.1"/>
    </source>
</evidence>
<dbReference type="Proteomes" id="UP000183918">
    <property type="component" value="Unassembled WGS sequence"/>
</dbReference>
<evidence type="ECO:0000256" key="4">
    <source>
        <dbReference type="ARBA" id="ARBA00023004"/>
    </source>
</evidence>
<dbReference type="PANTHER" id="PTHR43531">
    <property type="entry name" value="PROTEIN ICFG"/>
    <property type="match status" value="1"/>
</dbReference>
<dbReference type="SUPFAM" id="SSF58104">
    <property type="entry name" value="Methyl-accepting chemotaxis protein (MCP) signaling domain"/>
    <property type="match status" value="1"/>
</dbReference>
<keyword evidence="1" id="KW-0004">4Fe-4S</keyword>
<evidence type="ECO:0000256" key="6">
    <source>
        <dbReference type="ARBA" id="ARBA00029447"/>
    </source>
</evidence>
<evidence type="ECO:0000259" key="10">
    <source>
        <dbReference type="PROSITE" id="PS51379"/>
    </source>
</evidence>
<evidence type="ECO:0000256" key="1">
    <source>
        <dbReference type="ARBA" id="ARBA00022485"/>
    </source>
</evidence>
<evidence type="ECO:0000256" key="8">
    <source>
        <dbReference type="SAM" id="Coils"/>
    </source>
</evidence>
<keyword evidence="8" id="KW-0175">Coiled coil</keyword>
<dbReference type="InterPro" id="IPR051310">
    <property type="entry name" value="MCP_chemotaxis"/>
</dbReference>
<keyword evidence="2" id="KW-0145">Chemotaxis</keyword>
<dbReference type="InterPro" id="IPR017896">
    <property type="entry name" value="4Fe4S_Fe-S-bd"/>
</dbReference>
<feature type="domain" description="Methyl-accepting transducer" evidence="9">
    <location>
        <begin position="443"/>
        <end position="654"/>
    </location>
</feature>
<dbReference type="PROSITE" id="PS00198">
    <property type="entry name" value="4FE4S_FER_1"/>
    <property type="match status" value="1"/>
</dbReference>
<dbReference type="InterPro" id="IPR007202">
    <property type="entry name" value="4Fe-4S_dom"/>
</dbReference>
<evidence type="ECO:0000259" key="9">
    <source>
        <dbReference type="PROSITE" id="PS50111"/>
    </source>
</evidence>
<dbReference type="GO" id="GO:0004888">
    <property type="term" value="F:transmembrane signaling receptor activity"/>
    <property type="evidence" value="ECO:0007669"/>
    <property type="project" value="TreeGrafter"/>
</dbReference>
<dbReference type="SMART" id="SM00283">
    <property type="entry name" value="MA"/>
    <property type="match status" value="1"/>
</dbReference>
<dbReference type="GO" id="GO:0007165">
    <property type="term" value="P:signal transduction"/>
    <property type="evidence" value="ECO:0007669"/>
    <property type="project" value="UniProtKB-KW"/>
</dbReference>
<dbReference type="Gene3D" id="3.40.950.10">
    <property type="entry name" value="Fe-only Hydrogenase (Larger Subunit), Chain L, domain 3"/>
    <property type="match status" value="1"/>
</dbReference>
<dbReference type="PROSITE" id="PS51656">
    <property type="entry name" value="4FE4S"/>
    <property type="match status" value="1"/>
</dbReference>
<gene>
    <name evidence="12" type="ORF">SAMN02910414_01384</name>
</gene>
<dbReference type="Pfam" id="PF02906">
    <property type="entry name" value="Fe_hyd_lg_C"/>
    <property type="match status" value="1"/>
</dbReference>
<dbReference type="SUPFAM" id="SSF54862">
    <property type="entry name" value="4Fe-4S ferredoxins"/>
    <property type="match status" value="1"/>
</dbReference>
<feature type="domain" description="4Fe-4S" evidence="11">
    <location>
        <begin position="387"/>
        <end position="449"/>
    </location>
</feature>
<keyword evidence="7" id="KW-0807">Transducer</keyword>
<protein>
    <submittedName>
        <fullName evidence="12">Methyl-accepting chemotaxis protein</fullName>
    </submittedName>
</protein>
<evidence type="ECO:0000313" key="13">
    <source>
        <dbReference type="Proteomes" id="UP000183918"/>
    </source>
</evidence>
<dbReference type="GO" id="GO:0006935">
    <property type="term" value="P:chemotaxis"/>
    <property type="evidence" value="ECO:0007669"/>
    <property type="project" value="UniProtKB-KW"/>
</dbReference>
<sequence length="654" mass="72630">MNNGSFESLVYTTDQCIGCNKCVNACPAMGACMSVEGQTNEDRTIHVNSEYCVSCGACIDACKHGARKFTDDTDKFFEGLKKGEKISLLIAPAFLANYPREYGSVLGGLKKLGVNRIISISFGADITTWGYLNYIQKYNFVGGISQPCPAVVRYIENYTPELIPKLFPVQSPLMCGAIYCRKVLGLKDKLAFISPCIAKKLEIEDPNNAGLVQYNVTFEHLMDYVKANKISGPDASDEIEYGLGSIYPTPGGLKENVYWFLGDDVAVRQIEGEKRMYEWLQKNKKHIKDNQTPFVFIDALNCENGCICGTAVDSKMSETDDALYNLIRIKEKSKKNKRGDAWSRPDSPAKRLANLNKQFKKLNLEDYLRKYTDRSKTVCYKEPSETQRDEIYKSMGKLTKASKQIDCTCCGYDTCRDMSTAIFNGFNVKENCIHYQKGLVQQEVKIAERLTQEVEQKRAEETEVHNRLVNAIADINSKFEEINEAIAGIVAGNDSNANDSINIAGKVSGVVNFTEQLNESMEKIRSMIDQLGNDSRKVVEIANNTNLLSLNASIEAARAGEAGRGFAVVASEISSLATNSRETANNSTSNQANIDKAVVEIMSESEKLATEIDEINKMTQNLAASTEEMSTSTVHIQETIVRVKNVLEDLIKMS</sequence>
<name>A0A1H3J9G1_9FIRM</name>
<organism evidence="12 13">
    <name type="scientific">Lachnobacterium bovis DSM 14045</name>
    <dbReference type="NCBI Taxonomy" id="1122142"/>
    <lineage>
        <taxon>Bacteria</taxon>
        <taxon>Bacillati</taxon>
        <taxon>Bacillota</taxon>
        <taxon>Clostridia</taxon>
        <taxon>Lachnospirales</taxon>
        <taxon>Lachnospiraceae</taxon>
        <taxon>Lachnobacterium</taxon>
    </lineage>
</organism>
<dbReference type="InterPro" id="IPR009016">
    <property type="entry name" value="Fe_hydrogenase"/>
</dbReference>
<accession>A0A1H3J9G1</accession>
<evidence type="ECO:0000256" key="3">
    <source>
        <dbReference type="ARBA" id="ARBA00022723"/>
    </source>
</evidence>
<dbReference type="InterPro" id="IPR004089">
    <property type="entry name" value="MCPsignal_dom"/>
</dbReference>
<keyword evidence="5" id="KW-0411">Iron-sulfur</keyword>
<comment type="similarity">
    <text evidence="6">Belongs to the methyl-accepting chemotaxis (MCP) protein family.</text>
</comment>
<feature type="domain" description="4Fe-4S ferredoxin-type" evidence="10">
    <location>
        <begin position="43"/>
        <end position="72"/>
    </location>
</feature>
<dbReference type="PROSITE" id="PS50111">
    <property type="entry name" value="CHEMOTAXIS_TRANSDUC_2"/>
    <property type="match status" value="1"/>
</dbReference>
<proteinExistence type="inferred from homology"/>
<dbReference type="InterPro" id="IPR017900">
    <property type="entry name" value="4Fe4S_Fe_S_CS"/>
</dbReference>
<dbReference type="GO" id="GO:0046872">
    <property type="term" value="F:metal ion binding"/>
    <property type="evidence" value="ECO:0007669"/>
    <property type="project" value="UniProtKB-KW"/>
</dbReference>
<dbReference type="PANTHER" id="PTHR43531:SF11">
    <property type="entry name" value="METHYL-ACCEPTING CHEMOTAXIS PROTEIN 3"/>
    <property type="match status" value="1"/>
</dbReference>
<feature type="coiled-coil region" evidence="8">
    <location>
        <begin position="440"/>
        <end position="467"/>
    </location>
</feature>
<dbReference type="SUPFAM" id="SSF53920">
    <property type="entry name" value="Fe-only hydrogenase"/>
    <property type="match status" value="1"/>
</dbReference>
<keyword evidence="3" id="KW-0479">Metal-binding</keyword>
<dbReference type="GO" id="GO:0051539">
    <property type="term" value="F:4 iron, 4 sulfur cluster binding"/>
    <property type="evidence" value="ECO:0007669"/>
    <property type="project" value="UniProtKB-KW"/>
</dbReference>
<dbReference type="Pfam" id="PF00015">
    <property type="entry name" value="MCPsignal"/>
    <property type="match status" value="1"/>
</dbReference>
<dbReference type="Gene3D" id="1.10.287.950">
    <property type="entry name" value="Methyl-accepting chemotaxis protein"/>
    <property type="match status" value="1"/>
</dbReference>
<evidence type="ECO:0000256" key="5">
    <source>
        <dbReference type="ARBA" id="ARBA00023014"/>
    </source>
</evidence>
<dbReference type="RefSeq" id="WP_074717408.1">
    <property type="nucleotide sequence ID" value="NZ_FNPG01000015.1"/>
</dbReference>
<feature type="domain" description="4Fe-4S ferredoxin-type" evidence="10">
    <location>
        <begin position="7"/>
        <end position="38"/>
    </location>
</feature>
<dbReference type="STRING" id="1122142.SAMN02910414_01384"/>
<dbReference type="AlphaFoldDB" id="A0A1H3J9G1"/>
<dbReference type="OrthoDB" id="9798098at2"/>
<dbReference type="Pfam" id="PF12838">
    <property type="entry name" value="Fer4_7"/>
    <property type="match status" value="1"/>
</dbReference>
<evidence type="ECO:0000259" key="11">
    <source>
        <dbReference type="PROSITE" id="PS51656"/>
    </source>
</evidence>